<feature type="domain" description="Protein kinase" evidence="6">
    <location>
        <begin position="70"/>
        <end position="331"/>
    </location>
</feature>
<feature type="region of interest" description="Disordered" evidence="5">
    <location>
        <begin position="1"/>
        <end position="36"/>
    </location>
</feature>
<dbReference type="KEGG" id="tsph:KIH39_17090"/>
<dbReference type="GO" id="GO:0004674">
    <property type="term" value="F:protein serine/threonine kinase activity"/>
    <property type="evidence" value="ECO:0007669"/>
    <property type="project" value="UniProtKB-KW"/>
</dbReference>
<dbReference type="SUPFAM" id="SSF56112">
    <property type="entry name" value="Protein kinase-like (PK-like)"/>
    <property type="match status" value="1"/>
</dbReference>
<evidence type="ECO:0000256" key="1">
    <source>
        <dbReference type="ARBA" id="ARBA00022679"/>
    </source>
</evidence>
<dbReference type="Pfam" id="PF00069">
    <property type="entry name" value="Pkinase"/>
    <property type="match status" value="1"/>
</dbReference>
<feature type="compositionally biased region" description="Low complexity" evidence="5">
    <location>
        <begin position="369"/>
        <end position="378"/>
    </location>
</feature>
<keyword evidence="2" id="KW-0547">Nucleotide-binding</keyword>
<keyword evidence="1" id="KW-0808">Transferase</keyword>
<evidence type="ECO:0000256" key="2">
    <source>
        <dbReference type="ARBA" id="ARBA00022741"/>
    </source>
</evidence>
<sequence length="385" mass="42832">MKSSIDVRKVDLEVGPKSPSQASPADSESSKTGLLPSTQLNALETVDLEDKVKSLVGYDPLRGRKRLEKYEIIRLLATGGMGAVYKAFDHKLRRNVALKVMLPTAASNMRARDRFLQEARAAARISSDHVVEIYEADEIDNIPFIAQKYLHGNTLDRYLTLKGGVPISQAIRIIRETSLGLLAAHKIGLVHRDIKPSNLWLEAPKGRVKILDFGLARYQEEGASLTNLDIAAGTPSFMSPEQVRGDLIDFRSDLFSLGVVLYLLLTGKLPFPKQNSSNALMAVFTQEAIPVAELNPHVAPELAELTHILLSKDPERRPSQTSEVPEAMEWIEANRKHDKKDSTSKRPKVWETLTPPAQSVIEKHNNLNPFSSPKKGSFSFLKRLF</sequence>
<keyword evidence="4" id="KW-0067">ATP-binding</keyword>
<name>A0A8E6B542_9BACT</name>
<evidence type="ECO:0000256" key="5">
    <source>
        <dbReference type="SAM" id="MobiDB-lite"/>
    </source>
</evidence>
<evidence type="ECO:0000259" key="6">
    <source>
        <dbReference type="PROSITE" id="PS50011"/>
    </source>
</evidence>
<proteinExistence type="predicted"/>
<dbReference type="Gene3D" id="1.10.510.10">
    <property type="entry name" value="Transferase(Phosphotransferase) domain 1"/>
    <property type="match status" value="1"/>
</dbReference>
<dbReference type="PANTHER" id="PTHR43289">
    <property type="entry name" value="MITOGEN-ACTIVATED PROTEIN KINASE KINASE KINASE 20-RELATED"/>
    <property type="match status" value="1"/>
</dbReference>
<dbReference type="SMART" id="SM00220">
    <property type="entry name" value="S_TKc"/>
    <property type="match status" value="1"/>
</dbReference>
<protein>
    <submittedName>
        <fullName evidence="7">Serine/threonine protein kinase</fullName>
    </submittedName>
</protein>
<dbReference type="PANTHER" id="PTHR43289:SF34">
    <property type="entry name" value="SERINE_THREONINE-PROTEIN KINASE YBDM-RELATED"/>
    <property type="match status" value="1"/>
</dbReference>
<evidence type="ECO:0000256" key="4">
    <source>
        <dbReference type="ARBA" id="ARBA00022840"/>
    </source>
</evidence>
<dbReference type="InterPro" id="IPR000719">
    <property type="entry name" value="Prot_kinase_dom"/>
</dbReference>
<evidence type="ECO:0000256" key="3">
    <source>
        <dbReference type="ARBA" id="ARBA00022777"/>
    </source>
</evidence>
<dbReference type="Proteomes" id="UP000676194">
    <property type="component" value="Chromosome"/>
</dbReference>
<evidence type="ECO:0000313" key="8">
    <source>
        <dbReference type="Proteomes" id="UP000676194"/>
    </source>
</evidence>
<evidence type="ECO:0000313" key="7">
    <source>
        <dbReference type="EMBL" id="QVL30560.1"/>
    </source>
</evidence>
<organism evidence="7 8">
    <name type="scientific">Telmatocola sphagniphila</name>
    <dbReference type="NCBI Taxonomy" id="1123043"/>
    <lineage>
        <taxon>Bacteria</taxon>
        <taxon>Pseudomonadati</taxon>
        <taxon>Planctomycetota</taxon>
        <taxon>Planctomycetia</taxon>
        <taxon>Gemmatales</taxon>
        <taxon>Gemmataceae</taxon>
    </lineage>
</organism>
<feature type="compositionally biased region" description="Polar residues" evidence="5">
    <location>
        <begin position="18"/>
        <end position="36"/>
    </location>
</feature>
<accession>A0A8E6B542</accession>
<dbReference type="CDD" id="cd14014">
    <property type="entry name" value="STKc_PknB_like"/>
    <property type="match status" value="1"/>
</dbReference>
<dbReference type="PROSITE" id="PS50011">
    <property type="entry name" value="PROTEIN_KINASE_DOM"/>
    <property type="match status" value="1"/>
</dbReference>
<feature type="compositionally biased region" description="Basic and acidic residues" evidence="5">
    <location>
        <begin position="1"/>
        <end position="14"/>
    </location>
</feature>
<feature type="compositionally biased region" description="Basic and acidic residues" evidence="5">
    <location>
        <begin position="332"/>
        <end position="344"/>
    </location>
</feature>
<feature type="region of interest" description="Disordered" evidence="5">
    <location>
        <begin position="313"/>
        <end position="378"/>
    </location>
</feature>
<keyword evidence="8" id="KW-1185">Reference proteome</keyword>
<dbReference type="EMBL" id="CP074694">
    <property type="protein sequence ID" value="QVL30560.1"/>
    <property type="molecule type" value="Genomic_DNA"/>
</dbReference>
<dbReference type="GO" id="GO:0005524">
    <property type="term" value="F:ATP binding"/>
    <property type="evidence" value="ECO:0007669"/>
    <property type="project" value="UniProtKB-KW"/>
</dbReference>
<dbReference type="AlphaFoldDB" id="A0A8E6B542"/>
<dbReference type="Gene3D" id="3.30.200.20">
    <property type="entry name" value="Phosphorylase Kinase, domain 1"/>
    <property type="match status" value="1"/>
</dbReference>
<dbReference type="InterPro" id="IPR011009">
    <property type="entry name" value="Kinase-like_dom_sf"/>
</dbReference>
<dbReference type="RefSeq" id="WP_213494431.1">
    <property type="nucleotide sequence ID" value="NZ_CP074694.1"/>
</dbReference>
<keyword evidence="3 7" id="KW-0418">Kinase</keyword>
<reference evidence="7" key="1">
    <citation type="submission" date="2021-05" db="EMBL/GenBank/DDBJ databases">
        <title>Complete genome sequence of the cellulolytic planctomycete Telmatocola sphagniphila SP2T and characterization of the first cellulase from planctomycetes.</title>
        <authorList>
            <person name="Rakitin A.L."/>
            <person name="Beletsky A.V."/>
            <person name="Naumoff D.G."/>
            <person name="Kulichevskaya I.S."/>
            <person name="Mardanov A.V."/>
            <person name="Ravin N.V."/>
            <person name="Dedysh S.N."/>
        </authorList>
    </citation>
    <scope>NUCLEOTIDE SEQUENCE</scope>
    <source>
        <strain evidence="7">SP2T</strain>
    </source>
</reference>
<keyword evidence="7" id="KW-0723">Serine/threonine-protein kinase</keyword>
<gene>
    <name evidence="7" type="ORF">KIH39_17090</name>
</gene>